<feature type="transmembrane region" description="Helical" evidence="9">
    <location>
        <begin position="15"/>
        <end position="37"/>
    </location>
</feature>
<organism evidence="11 12">
    <name type="scientific">Acidovorax soli</name>
    <dbReference type="NCBI Taxonomy" id="592050"/>
    <lineage>
        <taxon>Bacteria</taxon>
        <taxon>Pseudomonadati</taxon>
        <taxon>Pseudomonadota</taxon>
        <taxon>Betaproteobacteria</taxon>
        <taxon>Burkholderiales</taxon>
        <taxon>Comamonadaceae</taxon>
        <taxon>Acidovorax</taxon>
    </lineage>
</organism>
<keyword evidence="8 9" id="KW-0472">Membrane</keyword>
<dbReference type="InterPro" id="IPR024961">
    <property type="entry name" value="T2SS_GspC_N"/>
</dbReference>
<evidence type="ECO:0000256" key="1">
    <source>
        <dbReference type="ARBA" id="ARBA00004533"/>
    </source>
</evidence>
<evidence type="ECO:0000256" key="5">
    <source>
        <dbReference type="ARBA" id="ARBA00022692"/>
    </source>
</evidence>
<keyword evidence="3" id="KW-1003">Cell membrane</keyword>
<comment type="subcellular location">
    <subcellularLocation>
        <location evidence="1">Cell inner membrane</location>
    </subcellularLocation>
</comment>
<dbReference type="GO" id="GO:0005886">
    <property type="term" value="C:plasma membrane"/>
    <property type="evidence" value="ECO:0007669"/>
    <property type="project" value="UniProtKB-SubCell"/>
</dbReference>
<evidence type="ECO:0000259" key="10">
    <source>
        <dbReference type="Pfam" id="PF11356"/>
    </source>
</evidence>
<evidence type="ECO:0000256" key="2">
    <source>
        <dbReference type="ARBA" id="ARBA00022448"/>
    </source>
</evidence>
<dbReference type="STRING" id="592050.SAMN05421875_106124"/>
<keyword evidence="7 9" id="KW-1133">Transmembrane helix</keyword>
<dbReference type="GO" id="GO:0015031">
    <property type="term" value="P:protein transport"/>
    <property type="evidence" value="ECO:0007669"/>
    <property type="project" value="UniProtKB-KW"/>
</dbReference>
<dbReference type="EMBL" id="FNQJ01000006">
    <property type="protein sequence ID" value="SEA16938.1"/>
    <property type="molecule type" value="Genomic_DNA"/>
</dbReference>
<dbReference type="AlphaFoldDB" id="A0A1H3Z0I3"/>
<dbReference type="Proteomes" id="UP000199002">
    <property type="component" value="Unassembled WGS sequence"/>
</dbReference>
<name>A0A1H3Z0I3_9BURK</name>
<evidence type="ECO:0000256" key="7">
    <source>
        <dbReference type="ARBA" id="ARBA00022989"/>
    </source>
</evidence>
<reference evidence="12" key="1">
    <citation type="submission" date="2016-10" db="EMBL/GenBank/DDBJ databases">
        <authorList>
            <person name="Varghese N."/>
            <person name="Submissions S."/>
        </authorList>
    </citation>
    <scope>NUCLEOTIDE SEQUENCE [LARGE SCALE GENOMIC DNA]</scope>
    <source>
        <strain evidence="12">DSM 25157</strain>
    </source>
</reference>
<evidence type="ECO:0000256" key="6">
    <source>
        <dbReference type="ARBA" id="ARBA00022927"/>
    </source>
</evidence>
<evidence type="ECO:0000256" key="9">
    <source>
        <dbReference type="SAM" id="Phobius"/>
    </source>
</evidence>
<evidence type="ECO:0000256" key="8">
    <source>
        <dbReference type="ARBA" id="ARBA00023136"/>
    </source>
</evidence>
<proteinExistence type="predicted"/>
<feature type="domain" description="Type II secretion system protein GspC N-terminal" evidence="10">
    <location>
        <begin position="76"/>
        <end position="133"/>
    </location>
</feature>
<gene>
    <name evidence="11" type="ORF">SAMN05421875_106124</name>
</gene>
<evidence type="ECO:0000313" key="12">
    <source>
        <dbReference type="Proteomes" id="UP000199002"/>
    </source>
</evidence>
<evidence type="ECO:0000256" key="4">
    <source>
        <dbReference type="ARBA" id="ARBA00022519"/>
    </source>
</evidence>
<accession>A0A1H3Z0I3</accession>
<keyword evidence="5 9" id="KW-0812">Transmembrane</keyword>
<evidence type="ECO:0000313" key="11">
    <source>
        <dbReference type="EMBL" id="SEA16938.1"/>
    </source>
</evidence>
<keyword evidence="2" id="KW-0813">Transport</keyword>
<keyword evidence="12" id="KW-1185">Reference proteome</keyword>
<protein>
    <submittedName>
        <fullName evidence="11">General secretion pathway protein C</fullName>
    </submittedName>
</protein>
<sequence length="157" mass="15830">MNHNPRMVTNTHSKWGVRLGTLALWALAGASVVYWGLRLSARPVGLAVPAVAPAPVAPDAQAMARLLGVPAATDAVAGRAPVASLASRFALIGVLAGRSSGGGAALIAVDGKPAKPFRVGAAVDEGLVLQSLDPRQARLGASVDGPATLTLDMSLKN</sequence>
<keyword evidence="4" id="KW-0997">Cell inner membrane</keyword>
<evidence type="ECO:0000256" key="3">
    <source>
        <dbReference type="ARBA" id="ARBA00022475"/>
    </source>
</evidence>
<dbReference type="Pfam" id="PF11356">
    <property type="entry name" value="T2SSC"/>
    <property type="match status" value="1"/>
</dbReference>
<keyword evidence="6" id="KW-0653">Protein transport</keyword>